<keyword evidence="9" id="KW-0808">Transferase</keyword>
<gene>
    <name evidence="20" type="ORF">CPY51_13885</name>
</gene>
<evidence type="ECO:0000259" key="18">
    <source>
        <dbReference type="PROSITE" id="PS50112"/>
    </source>
</evidence>
<keyword evidence="15" id="KW-0843">Virulence</keyword>
<keyword evidence="5" id="KW-0597">Phosphoprotein</keyword>
<evidence type="ECO:0000313" key="21">
    <source>
        <dbReference type="Proteomes" id="UP000248925"/>
    </source>
</evidence>
<evidence type="ECO:0000256" key="6">
    <source>
        <dbReference type="ARBA" id="ARBA00022606"/>
    </source>
</evidence>
<dbReference type="Pfam" id="PF08448">
    <property type="entry name" value="PAS_4"/>
    <property type="match status" value="1"/>
</dbReference>
<evidence type="ECO:0000256" key="14">
    <source>
        <dbReference type="ARBA" id="ARBA00022991"/>
    </source>
</evidence>
<keyword evidence="16" id="KW-0675">Receptor</keyword>
<keyword evidence="7" id="KW-0285">Flavoprotein</keyword>
<dbReference type="RefSeq" id="WP_111160792.1">
    <property type="nucleotide sequence ID" value="NZ_PCDP01000035.1"/>
</dbReference>
<dbReference type="InterPro" id="IPR036890">
    <property type="entry name" value="HATPase_C_sf"/>
</dbReference>
<dbReference type="EMBL" id="PCDP01000035">
    <property type="protein sequence ID" value="PZM13941.1"/>
    <property type="molecule type" value="Genomic_DNA"/>
</dbReference>
<dbReference type="InterPro" id="IPR000014">
    <property type="entry name" value="PAS"/>
</dbReference>
<feature type="compositionally biased region" description="Basic and acidic residues" evidence="17">
    <location>
        <begin position="1"/>
        <end position="11"/>
    </location>
</feature>
<feature type="domain" description="PAS" evidence="18">
    <location>
        <begin position="158"/>
        <end position="228"/>
    </location>
</feature>
<evidence type="ECO:0000256" key="2">
    <source>
        <dbReference type="ARBA" id="ARBA00012438"/>
    </source>
</evidence>
<dbReference type="EC" id="2.7.13.3" evidence="2"/>
<evidence type="ECO:0000256" key="3">
    <source>
        <dbReference type="ARBA" id="ARBA00021740"/>
    </source>
</evidence>
<keyword evidence="13" id="KW-0067">ATP-binding</keyword>
<dbReference type="GO" id="GO:0006355">
    <property type="term" value="P:regulation of DNA-templated transcription"/>
    <property type="evidence" value="ECO:0007669"/>
    <property type="project" value="InterPro"/>
</dbReference>
<dbReference type="Gene3D" id="3.30.565.10">
    <property type="entry name" value="Histidine kinase-like ATPase, C-terminal domain"/>
    <property type="match status" value="1"/>
</dbReference>
<keyword evidence="11" id="KW-0547">Nucleotide-binding</keyword>
<keyword evidence="6" id="KW-0716">Sensory transduction</keyword>
<evidence type="ECO:0000256" key="8">
    <source>
        <dbReference type="ARBA" id="ARBA00022643"/>
    </source>
</evidence>
<dbReference type="GO" id="GO:0009881">
    <property type="term" value="F:photoreceptor activity"/>
    <property type="evidence" value="ECO:0007669"/>
    <property type="project" value="UniProtKB-KW"/>
</dbReference>
<name>A0A2W4CND6_9HYPH</name>
<evidence type="ECO:0000256" key="17">
    <source>
        <dbReference type="SAM" id="MobiDB-lite"/>
    </source>
</evidence>
<proteinExistence type="predicted"/>
<dbReference type="CDD" id="cd00130">
    <property type="entry name" value="PAS"/>
    <property type="match status" value="2"/>
</dbReference>
<protein>
    <recommendedName>
        <fullName evidence="3">Blue-light-activated histidine kinase</fullName>
        <ecNumber evidence="2">2.7.13.3</ecNumber>
    </recommendedName>
</protein>
<feature type="domain" description="PAC" evidence="19">
    <location>
        <begin position="109"/>
        <end position="161"/>
    </location>
</feature>
<dbReference type="InterPro" id="IPR013656">
    <property type="entry name" value="PAS_4"/>
</dbReference>
<sequence length="486" mass="53062">MSLSVDARDDVTNGIKAKQTNSGERTRPPAVDVNVQHILEALPEPIYMTDAGGRITFYNSAAVEMWGIRPEIGKSEFCGSWKLYWPDGSPLPHDKCPMATALKDRCANRGMEAVAERPDGTRVPFLAFPTPLFDADGNLIGAVNMLVDLSERASVDEAAQRFAAIVESSDDAILAKDLNGTIISWNRGAERLFGYTAEEAIGRHVVMLIPLDRHNEETDILSRIRRGERIDHYETIRRRKDGSLIEISLSVSPIRNREGRVIGASKIARDITERRRAEEQQHLLIREMDHRVKNLFTLASSVVSLSARSASTPAELASAVRARLSALAQAHALTVPSTSEATGRTEQATTLHRLIGTILAPYDNCPDNQQPRANIVGPDTPISGAAVTSFALLLHEFATNAAKYGALSVSEGVVDINCDDEGDRFVLTWTERNGPLVARQTDGEGFGTVLGKATVRSQLGGEIVRDWKPEGLSIRLSVARDRLGGQ</sequence>
<dbReference type="AlphaFoldDB" id="A0A2W4CND6"/>
<evidence type="ECO:0000256" key="7">
    <source>
        <dbReference type="ARBA" id="ARBA00022630"/>
    </source>
</evidence>
<dbReference type="SUPFAM" id="SSF55785">
    <property type="entry name" value="PYP-like sensor domain (PAS domain)"/>
    <property type="match status" value="2"/>
</dbReference>
<dbReference type="PROSITE" id="PS50113">
    <property type="entry name" value="PAC"/>
    <property type="match status" value="2"/>
</dbReference>
<evidence type="ECO:0000256" key="1">
    <source>
        <dbReference type="ARBA" id="ARBA00000085"/>
    </source>
</evidence>
<keyword evidence="10" id="KW-0677">Repeat</keyword>
<dbReference type="InterPro" id="IPR011102">
    <property type="entry name" value="Sig_transdc_His_kinase_HWE"/>
</dbReference>
<evidence type="ECO:0000256" key="10">
    <source>
        <dbReference type="ARBA" id="ARBA00022737"/>
    </source>
</evidence>
<dbReference type="InterPro" id="IPR000700">
    <property type="entry name" value="PAS-assoc_C"/>
</dbReference>
<comment type="caution">
    <text evidence="20">The sequence shown here is derived from an EMBL/GenBank/DDBJ whole genome shotgun (WGS) entry which is preliminary data.</text>
</comment>
<feature type="region of interest" description="Disordered" evidence="17">
    <location>
        <begin position="1"/>
        <end position="28"/>
    </location>
</feature>
<feature type="domain" description="PAS" evidence="18">
    <location>
        <begin position="31"/>
        <end position="71"/>
    </location>
</feature>
<evidence type="ECO:0000256" key="9">
    <source>
        <dbReference type="ARBA" id="ARBA00022679"/>
    </source>
</evidence>
<evidence type="ECO:0000256" key="12">
    <source>
        <dbReference type="ARBA" id="ARBA00022777"/>
    </source>
</evidence>
<dbReference type="Pfam" id="PF07536">
    <property type="entry name" value="HWE_HK"/>
    <property type="match status" value="1"/>
</dbReference>
<keyword evidence="12 20" id="KW-0418">Kinase</keyword>
<dbReference type="SMART" id="SM00091">
    <property type="entry name" value="PAS"/>
    <property type="match status" value="2"/>
</dbReference>
<dbReference type="PROSITE" id="PS50112">
    <property type="entry name" value="PAS"/>
    <property type="match status" value="2"/>
</dbReference>
<dbReference type="PANTHER" id="PTHR41523:SF8">
    <property type="entry name" value="ETHYLENE RESPONSE SENSOR PROTEIN"/>
    <property type="match status" value="1"/>
</dbReference>
<dbReference type="InterPro" id="IPR035965">
    <property type="entry name" value="PAS-like_dom_sf"/>
</dbReference>
<evidence type="ECO:0000256" key="13">
    <source>
        <dbReference type="ARBA" id="ARBA00022840"/>
    </source>
</evidence>
<dbReference type="GO" id="GO:0005524">
    <property type="term" value="F:ATP binding"/>
    <property type="evidence" value="ECO:0007669"/>
    <property type="project" value="UniProtKB-KW"/>
</dbReference>
<dbReference type="SMART" id="SM00086">
    <property type="entry name" value="PAC"/>
    <property type="match status" value="2"/>
</dbReference>
<evidence type="ECO:0000256" key="11">
    <source>
        <dbReference type="ARBA" id="ARBA00022741"/>
    </source>
</evidence>
<accession>A0A2W4CND6</accession>
<evidence type="ECO:0000256" key="16">
    <source>
        <dbReference type="ARBA" id="ARBA00023170"/>
    </source>
</evidence>
<feature type="domain" description="PAC" evidence="19">
    <location>
        <begin position="231"/>
        <end position="283"/>
    </location>
</feature>
<dbReference type="Gene3D" id="3.30.450.20">
    <property type="entry name" value="PAS domain"/>
    <property type="match status" value="2"/>
</dbReference>
<evidence type="ECO:0000256" key="5">
    <source>
        <dbReference type="ARBA" id="ARBA00022553"/>
    </source>
</evidence>
<keyword evidence="8" id="KW-0288">FMN</keyword>
<dbReference type="GO" id="GO:0004673">
    <property type="term" value="F:protein histidine kinase activity"/>
    <property type="evidence" value="ECO:0007669"/>
    <property type="project" value="UniProtKB-EC"/>
</dbReference>
<dbReference type="InterPro" id="IPR013767">
    <property type="entry name" value="PAS_fold"/>
</dbReference>
<dbReference type="PANTHER" id="PTHR41523">
    <property type="entry name" value="TWO-COMPONENT SYSTEM SENSOR PROTEIN"/>
    <property type="match status" value="1"/>
</dbReference>
<evidence type="ECO:0000313" key="20">
    <source>
        <dbReference type="EMBL" id="PZM13941.1"/>
    </source>
</evidence>
<keyword evidence="4" id="KW-0600">Photoreceptor protein</keyword>
<keyword evidence="14" id="KW-0157">Chromophore</keyword>
<evidence type="ECO:0000256" key="15">
    <source>
        <dbReference type="ARBA" id="ARBA00023026"/>
    </source>
</evidence>
<organism evidence="20 21">
    <name type="scientific">Rhizobium tubonense</name>
    <dbReference type="NCBI Taxonomy" id="484088"/>
    <lineage>
        <taxon>Bacteria</taxon>
        <taxon>Pseudomonadati</taxon>
        <taxon>Pseudomonadota</taxon>
        <taxon>Alphaproteobacteria</taxon>
        <taxon>Hyphomicrobiales</taxon>
        <taxon>Rhizobiaceae</taxon>
        <taxon>Rhizobium/Agrobacterium group</taxon>
        <taxon>Rhizobium</taxon>
    </lineage>
</organism>
<dbReference type="SMART" id="SM00911">
    <property type="entry name" value="HWE_HK"/>
    <property type="match status" value="1"/>
</dbReference>
<keyword evidence="21" id="KW-1185">Reference proteome</keyword>
<reference evidence="20 21" key="1">
    <citation type="journal article" date="2018" name="Sci. Rep.">
        <title>Rhizobium tumorigenes sp. nov., a novel plant tumorigenic bacterium isolated from cane gall tumors on thornless blackberry.</title>
        <authorList>
            <person name="Kuzmanovi N."/>
            <person name="Smalla K."/>
            <person name="Gronow S."/>
            <person name="PuBawska J."/>
        </authorList>
    </citation>
    <scope>NUCLEOTIDE SEQUENCE [LARGE SCALE GENOMIC DNA]</scope>
    <source>
        <strain evidence="20 21">CCBAU 85046</strain>
    </source>
</reference>
<comment type="catalytic activity">
    <reaction evidence="1">
        <text>ATP + protein L-histidine = ADP + protein N-phospho-L-histidine.</text>
        <dbReference type="EC" id="2.7.13.3"/>
    </reaction>
</comment>
<evidence type="ECO:0000256" key="4">
    <source>
        <dbReference type="ARBA" id="ARBA00022543"/>
    </source>
</evidence>
<dbReference type="OrthoDB" id="341208at2"/>
<dbReference type="NCBIfam" id="TIGR00229">
    <property type="entry name" value="sensory_box"/>
    <property type="match status" value="2"/>
</dbReference>
<evidence type="ECO:0000259" key="19">
    <source>
        <dbReference type="PROSITE" id="PS50113"/>
    </source>
</evidence>
<dbReference type="Proteomes" id="UP000248925">
    <property type="component" value="Unassembled WGS sequence"/>
</dbReference>
<dbReference type="Pfam" id="PF00989">
    <property type="entry name" value="PAS"/>
    <property type="match status" value="1"/>
</dbReference>
<dbReference type="InterPro" id="IPR001610">
    <property type="entry name" value="PAC"/>
</dbReference>